<dbReference type="EMBL" id="FMTT01000001">
    <property type="protein sequence ID" value="SCW27412.1"/>
    <property type="molecule type" value="Genomic_DNA"/>
</dbReference>
<sequence>MYDFISIYSDTLHSKYIRTEVLEKYLVSNLKFNKESNLNFFKEIGGEIIKINGIPANSRGNYAYDSLEGVEEINLIEIAVPWKIEDDSKKEVIDIASAVAKHFLWMIDES</sequence>
<dbReference type="RefSeq" id="WP_245719475.1">
    <property type="nucleotide sequence ID" value="NZ_FMTT01000001.1"/>
</dbReference>
<organism evidence="1 2">
    <name type="scientific">Paenibacillus tianmuensis</name>
    <dbReference type="NCBI Taxonomy" id="624147"/>
    <lineage>
        <taxon>Bacteria</taxon>
        <taxon>Bacillati</taxon>
        <taxon>Bacillota</taxon>
        <taxon>Bacilli</taxon>
        <taxon>Bacillales</taxon>
        <taxon>Paenibacillaceae</taxon>
        <taxon>Paenibacillus</taxon>
    </lineage>
</organism>
<protein>
    <submittedName>
        <fullName evidence="1">Uncharacterized protein</fullName>
    </submittedName>
</protein>
<reference evidence="2" key="1">
    <citation type="submission" date="2016-10" db="EMBL/GenBank/DDBJ databases">
        <authorList>
            <person name="Varghese N."/>
            <person name="Submissions S."/>
        </authorList>
    </citation>
    <scope>NUCLEOTIDE SEQUENCE [LARGE SCALE GENOMIC DNA]</scope>
    <source>
        <strain evidence="2">CGMCC 1.8946</strain>
    </source>
</reference>
<proteinExistence type="predicted"/>
<dbReference type="STRING" id="624147.SAMN04487970_100190"/>
<evidence type="ECO:0000313" key="1">
    <source>
        <dbReference type="EMBL" id="SCW27412.1"/>
    </source>
</evidence>
<dbReference type="AlphaFoldDB" id="A0A1G4P549"/>
<accession>A0A1G4P549</accession>
<name>A0A1G4P549_9BACL</name>
<evidence type="ECO:0000313" key="2">
    <source>
        <dbReference type="Proteomes" id="UP000198601"/>
    </source>
</evidence>
<keyword evidence="2" id="KW-1185">Reference proteome</keyword>
<gene>
    <name evidence="1" type="ORF">SAMN04487970_100190</name>
</gene>
<dbReference type="Proteomes" id="UP000198601">
    <property type="component" value="Unassembled WGS sequence"/>
</dbReference>